<dbReference type="KEGG" id="hdn:Hden_1108"/>
<name>D8JVN3_HYPDA</name>
<dbReference type="STRING" id="582899.Hden_1108"/>
<evidence type="ECO:0000313" key="2">
    <source>
        <dbReference type="Proteomes" id="UP000002033"/>
    </source>
</evidence>
<gene>
    <name evidence="1" type="ordered locus">Hden_1108</name>
</gene>
<organism evidence="1 2">
    <name type="scientific">Hyphomicrobium denitrificans (strain ATCC 51888 / DSM 1869 / NCIMB 11706 / TK 0415)</name>
    <dbReference type="NCBI Taxonomy" id="582899"/>
    <lineage>
        <taxon>Bacteria</taxon>
        <taxon>Pseudomonadati</taxon>
        <taxon>Pseudomonadota</taxon>
        <taxon>Alphaproteobacteria</taxon>
        <taxon>Hyphomicrobiales</taxon>
        <taxon>Hyphomicrobiaceae</taxon>
        <taxon>Hyphomicrobium</taxon>
    </lineage>
</organism>
<dbReference type="AlphaFoldDB" id="D8JVN3"/>
<sequence length="106" mass="12485">MAAGQAQMMVAFVWRKRAVVEIDHQSSRAFLEQRLHKRHAGQFRTHGQEMRLRVLVDSTPTGVRLPSSHKPSRVRSVQMRHRLAKRKRGFRNFIEMRFRILILIGV</sequence>
<evidence type="ECO:0000313" key="1">
    <source>
        <dbReference type="EMBL" id="ADJ22922.1"/>
    </source>
</evidence>
<protein>
    <submittedName>
        <fullName evidence="1">Uncharacterized protein</fullName>
    </submittedName>
</protein>
<dbReference type="Proteomes" id="UP000002033">
    <property type="component" value="Chromosome"/>
</dbReference>
<reference evidence="2" key="1">
    <citation type="journal article" date="2011" name="J. Bacteriol.">
        <title>Genome sequences of eight morphologically diverse alphaproteobacteria.</title>
        <authorList>
            <consortium name="US DOE Joint Genome Institute"/>
            <person name="Brown P.J."/>
            <person name="Kysela D.T."/>
            <person name="Buechlein A."/>
            <person name="Hemmerich C."/>
            <person name="Brun Y.V."/>
        </authorList>
    </citation>
    <scope>NUCLEOTIDE SEQUENCE [LARGE SCALE GENOMIC DNA]</scope>
    <source>
        <strain evidence="2">ATCC 51888 / DSM 1869 / NCIB 11706 / TK 0415</strain>
    </source>
</reference>
<dbReference type="EMBL" id="CP002083">
    <property type="protein sequence ID" value="ADJ22922.1"/>
    <property type="molecule type" value="Genomic_DNA"/>
</dbReference>
<accession>D8JVN3</accession>
<dbReference type="HOGENOM" id="CLU_2219532_0_0_5"/>
<keyword evidence="2" id="KW-1185">Reference proteome</keyword>
<proteinExistence type="predicted"/>